<dbReference type="SUPFAM" id="SSF54556">
    <property type="entry name" value="Chitinase insertion domain"/>
    <property type="match status" value="1"/>
</dbReference>
<keyword evidence="12" id="KW-0732">Signal</keyword>
<feature type="domain" description="GH18" evidence="13">
    <location>
        <begin position="19"/>
        <end position="394"/>
    </location>
</feature>
<keyword evidence="6 11" id="KW-0378">Hydrolase</keyword>
<feature type="signal peptide" evidence="12">
    <location>
        <begin position="1"/>
        <end position="19"/>
    </location>
</feature>
<dbReference type="InterPro" id="IPR001223">
    <property type="entry name" value="Glyco_hydro18_cat"/>
</dbReference>
<dbReference type="PROSITE" id="PS51910">
    <property type="entry name" value="GH18_2"/>
    <property type="match status" value="1"/>
</dbReference>
<dbReference type="GO" id="GO:0005576">
    <property type="term" value="C:extracellular region"/>
    <property type="evidence" value="ECO:0007669"/>
    <property type="project" value="UniProtKB-SubCell"/>
</dbReference>
<dbReference type="GO" id="GO:0008843">
    <property type="term" value="F:endochitinase activity"/>
    <property type="evidence" value="ECO:0007669"/>
    <property type="project" value="UniProtKB-EC"/>
</dbReference>
<evidence type="ECO:0000256" key="11">
    <source>
        <dbReference type="RuleBase" id="RU000489"/>
    </source>
</evidence>
<reference evidence="14 15" key="1">
    <citation type="journal article" date="2015" name="BMC Genomics">
        <title>Insights from the genome of Ophiocordyceps polyrhachis-furcata to pathogenicity and host specificity in insect fungi.</title>
        <authorList>
            <person name="Wichadakul D."/>
            <person name="Kobmoo N."/>
            <person name="Ingsriswang S."/>
            <person name="Tangphatsornruang S."/>
            <person name="Chantasingh D."/>
            <person name="Luangsa-ard J.J."/>
            <person name="Eurwilaichitr L."/>
        </authorList>
    </citation>
    <scope>NUCLEOTIDE SEQUENCE [LARGE SCALE GENOMIC DNA]</scope>
    <source>
        <strain evidence="14 15">BCC 54312</strain>
    </source>
</reference>
<dbReference type="EMBL" id="LKCN02000007">
    <property type="protein sequence ID" value="RCI12122.1"/>
    <property type="molecule type" value="Genomic_DNA"/>
</dbReference>
<dbReference type="EC" id="3.2.1.14" evidence="4"/>
<dbReference type="GO" id="GO:0000272">
    <property type="term" value="P:polysaccharide catabolic process"/>
    <property type="evidence" value="ECO:0007669"/>
    <property type="project" value="UniProtKB-KW"/>
</dbReference>
<evidence type="ECO:0000256" key="12">
    <source>
        <dbReference type="SAM" id="SignalP"/>
    </source>
</evidence>
<evidence type="ECO:0000256" key="7">
    <source>
        <dbReference type="ARBA" id="ARBA00023024"/>
    </source>
</evidence>
<dbReference type="InterPro" id="IPR011583">
    <property type="entry name" value="Chitinase_II/V-like_cat"/>
</dbReference>
<dbReference type="OrthoDB" id="76388at2759"/>
<gene>
    <name evidence="14" type="ORF">L249_0713</name>
</gene>
<keyword evidence="7" id="KW-0146">Chitin degradation</keyword>
<comment type="caution">
    <text evidence="14">The sequence shown here is derived from an EMBL/GenBank/DDBJ whole genome shotgun (WGS) entry which is preliminary data.</text>
</comment>
<organism evidence="14 15">
    <name type="scientific">Ophiocordyceps polyrhachis-furcata BCC 54312</name>
    <dbReference type="NCBI Taxonomy" id="1330021"/>
    <lineage>
        <taxon>Eukaryota</taxon>
        <taxon>Fungi</taxon>
        <taxon>Dikarya</taxon>
        <taxon>Ascomycota</taxon>
        <taxon>Pezizomycotina</taxon>
        <taxon>Sordariomycetes</taxon>
        <taxon>Hypocreomycetidae</taxon>
        <taxon>Hypocreales</taxon>
        <taxon>Ophiocordycipitaceae</taxon>
        <taxon>Ophiocordyceps</taxon>
    </lineage>
</organism>
<dbReference type="PROSITE" id="PS01095">
    <property type="entry name" value="GH18_1"/>
    <property type="match status" value="1"/>
</dbReference>
<evidence type="ECO:0000256" key="8">
    <source>
        <dbReference type="ARBA" id="ARBA00023277"/>
    </source>
</evidence>
<proteinExistence type="inferred from homology"/>
<keyword evidence="15" id="KW-1185">Reference proteome</keyword>
<evidence type="ECO:0000256" key="2">
    <source>
        <dbReference type="ARBA" id="ARBA00004613"/>
    </source>
</evidence>
<dbReference type="GO" id="GO:0006032">
    <property type="term" value="P:chitin catabolic process"/>
    <property type="evidence" value="ECO:0007669"/>
    <property type="project" value="UniProtKB-KW"/>
</dbReference>
<dbReference type="PANTHER" id="PTHR11177">
    <property type="entry name" value="CHITINASE"/>
    <property type="match status" value="1"/>
</dbReference>
<dbReference type="GO" id="GO:0008061">
    <property type="term" value="F:chitin binding"/>
    <property type="evidence" value="ECO:0007669"/>
    <property type="project" value="InterPro"/>
</dbReference>
<dbReference type="Pfam" id="PF00704">
    <property type="entry name" value="Glyco_hydro_18"/>
    <property type="match status" value="1"/>
</dbReference>
<dbReference type="InterPro" id="IPR029070">
    <property type="entry name" value="Chitinase_insertion_sf"/>
</dbReference>
<keyword evidence="10" id="KW-0624">Polysaccharide degradation</keyword>
<evidence type="ECO:0000256" key="1">
    <source>
        <dbReference type="ARBA" id="ARBA00000822"/>
    </source>
</evidence>
<protein>
    <recommendedName>
        <fullName evidence="4">chitinase</fullName>
        <ecNumber evidence="4">3.2.1.14</ecNumber>
    </recommendedName>
</protein>
<evidence type="ECO:0000256" key="6">
    <source>
        <dbReference type="ARBA" id="ARBA00022801"/>
    </source>
</evidence>
<evidence type="ECO:0000256" key="10">
    <source>
        <dbReference type="ARBA" id="ARBA00023326"/>
    </source>
</evidence>
<feature type="chain" id="PRO_5016835496" description="chitinase" evidence="12">
    <location>
        <begin position="20"/>
        <end position="396"/>
    </location>
</feature>
<keyword evidence="8" id="KW-0119">Carbohydrate metabolism</keyword>
<keyword evidence="5" id="KW-0964">Secreted</keyword>
<comment type="subcellular location">
    <subcellularLocation>
        <location evidence="2">Secreted</location>
    </subcellularLocation>
</comment>
<evidence type="ECO:0000256" key="5">
    <source>
        <dbReference type="ARBA" id="ARBA00022525"/>
    </source>
</evidence>
<dbReference type="SUPFAM" id="SSF51445">
    <property type="entry name" value="(Trans)glycosidases"/>
    <property type="match status" value="1"/>
</dbReference>
<dbReference type="Proteomes" id="UP000253664">
    <property type="component" value="Unassembled WGS sequence"/>
</dbReference>
<dbReference type="InterPro" id="IPR001579">
    <property type="entry name" value="Glyco_hydro_18_chit_AS"/>
</dbReference>
<comment type="catalytic activity">
    <reaction evidence="1">
        <text>Random endo-hydrolysis of N-acetyl-beta-D-glucosaminide (1-&gt;4)-beta-linkages in chitin and chitodextrins.</text>
        <dbReference type="EC" id="3.2.1.14"/>
    </reaction>
</comment>
<dbReference type="AlphaFoldDB" id="A0A367LD14"/>
<sequence length="396" mass="43719">MRFSSCFLLAAGLAPEVSAVTVGYYPTWKKQYMTSVDLSMYSHVNIAFGIPRQDGNFTFDGDSYLSQTVSELHGKGVKAILSIGGWSGSNLFSGIAKSSSATDTLINSIVGYIKSYGLDGIDIDWEYPGRLGNTCNVFDAQNDSNNFLALLNKLRQQLDSSFGKRAKLITLAVRAQPFDGPNGPLTDVSAFAKAVDWISLMAYDINGGWGAVTGPNAPFNFEKGKGEQLSFVSAIDSWMQAGWPANQMVVGFAFYGHSMQALQDMTKDAKNQYQPQSKVVPLGDKEDASWFDACAGSSSNSGTWQWKYLREQILSSPTTTRAPWVRQWDPTSQTPWLFNPQTKIFISYDDPQSLEVKIQYAASKGLAGSMVWSMNMDTPDHELLRALKRWTNHSRS</sequence>
<keyword evidence="9 11" id="KW-0326">Glycosidase</keyword>
<dbReference type="PANTHER" id="PTHR11177:SF392">
    <property type="entry name" value="HAP41P"/>
    <property type="match status" value="1"/>
</dbReference>
<dbReference type="InterPro" id="IPR017853">
    <property type="entry name" value="GH"/>
</dbReference>
<evidence type="ECO:0000256" key="4">
    <source>
        <dbReference type="ARBA" id="ARBA00012729"/>
    </source>
</evidence>
<name>A0A367LD14_9HYPO</name>
<dbReference type="SMART" id="SM00636">
    <property type="entry name" value="Glyco_18"/>
    <property type="match status" value="1"/>
</dbReference>
<accession>A0A367LD14</accession>
<dbReference type="Gene3D" id="3.10.50.10">
    <property type="match status" value="1"/>
</dbReference>
<dbReference type="InterPro" id="IPR050314">
    <property type="entry name" value="Glycosyl_Hydrlase_18"/>
</dbReference>
<evidence type="ECO:0000313" key="15">
    <source>
        <dbReference type="Proteomes" id="UP000253664"/>
    </source>
</evidence>
<evidence type="ECO:0000259" key="13">
    <source>
        <dbReference type="PROSITE" id="PS51910"/>
    </source>
</evidence>
<evidence type="ECO:0000256" key="9">
    <source>
        <dbReference type="ARBA" id="ARBA00023295"/>
    </source>
</evidence>
<comment type="similarity">
    <text evidence="3">Belongs to the glycosyl hydrolase 18 family. Chitinase class V subfamily.</text>
</comment>
<evidence type="ECO:0000256" key="3">
    <source>
        <dbReference type="ARBA" id="ARBA00008682"/>
    </source>
</evidence>
<dbReference type="STRING" id="1330021.A0A367LD14"/>
<dbReference type="Gene3D" id="3.20.20.80">
    <property type="entry name" value="Glycosidases"/>
    <property type="match status" value="1"/>
</dbReference>
<evidence type="ECO:0000313" key="14">
    <source>
        <dbReference type="EMBL" id="RCI12122.1"/>
    </source>
</evidence>